<name>A0A2L0EM36_SORCE</name>
<evidence type="ECO:0000256" key="4">
    <source>
        <dbReference type="SAM" id="MobiDB-lite"/>
    </source>
</evidence>
<reference evidence="6 7" key="1">
    <citation type="submission" date="2015-09" db="EMBL/GenBank/DDBJ databases">
        <title>Sorangium comparison.</title>
        <authorList>
            <person name="Zaburannyi N."/>
            <person name="Bunk B."/>
            <person name="Overmann J."/>
            <person name="Mueller R."/>
        </authorList>
    </citation>
    <scope>NUCLEOTIDE SEQUENCE [LARGE SCALE GENOMIC DNA]</scope>
    <source>
        <strain evidence="6 7">So ce26</strain>
    </source>
</reference>
<gene>
    <name evidence="6" type="ORF">SOCE26_017570</name>
</gene>
<feature type="region of interest" description="Disordered" evidence="4">
    <location>
        <begin position="150"/>
        <end position="173"/>
    </location>
</feature>
<dbReference type="Proteomes" id="UP000238348">
    <property type="component" value="Chromosome"/>
</dbReference>
<keyword evidence="1" id="KW-0805">Transcription regulation</keyword>
<accession>A0A2L0EM36</accession>
<dbReference type="PRINTS" id="PR00035">
    <property type="entry name" value="HTHGNTR"/>
</dbReference>
<feature type="domain" description="HTH gntR-type" evidence="5">
    <location>
        <begin position="327"/>
        <end position="366"/>
    </location>
</feature>
<feature type="compositionally biased region" description="Low complexity" evidence="4">
    <location>
        <begin position="296"/>
        <end position="315"/>
    </location>
</feature>
<evidence type="ECO:0000259" key="5">
    <source>
        <dbReference type="Pfam" id="PF00392"/>
    </source>
</evidence>
<feature type="region of interest" description="Disordered" evidence="4">
    <location>
        <begin position="257"/>
        <end position="328"/>
    </location>
</feature>
<dbReference type="GO" id="GO:0003677">
    <property type="term" value="F:DNA binding"/>
    <property type="evidence" value="ECO:0007669"/>
    <property type="project" value="UniProtKB-KW"/>
</dbReference>
<evidence type="ECO:0000256" key="3">
    <source>
        <dbReference type="ARBA" id="ARBA00023163"/>
    </source>
</evidence>
<evidence type="ECO:0000256" key="1">
    <source>
        <dbReference type="ARBA" id="ARBA00023015"/>
    </source>
</evidence>
<dbReference type="EMBL" id="CP012673">
    <property type="protein sequence ID" value="AUX40357.1"/>
    <property type="molecule type" value="Genomic_DNA"/>
</dbReference>
<dbReference type="InterPro" id="IPR036390">
    <property type="entry name" value="WH_DNA-bd_sf"/>
</dbReference>
<dbReference type="Gene3D" id="1.10.10.10">
    <property type="entry name" value="Winged helix-like DNA-binding domain superfamily/Winged helix DNA-binding domain"/>
    <property type="match status" value="1"/>
</dbReference>
<keyword evidence="2" id="KW-0238">DNA-binding</keyword>
<dbReference type="GO" id="GO:0003700">
    <property type="term" value="F:DNA-binding transcription factor activity"/>
    <property type="evidence" value="ECO:0007669"/>
    <property type="project" value="InterPro"/>
</dbReference>
<organism evidence="6 7">
    <name type="scientific">Sorangium cellulosum</name>
    <name type="common">Polyangium cellulosum</name>
    <dbReference type="NCBI Taxonomy" id="56"/>
    <lineage>
        <taxon>Bacteria</taxon>
        <taxon>Pseudomonadati</taxon>
        <taxon>Myxococcota</taxon>
        <taxon>Polyangia</taxon>
        <taxon>Polyangiales</taxon>
        <taxon>Polyangiaceae</taxon>
        <taxon>Sorangium</taxon>
    </lineage>
</organism>
<evidence type="ECO:0000313" key="6">
    <source>
        <dbReference type="EMBL" id="AUX40357.1"/>
    </source>
</evidence>
<dbReference type="SUPFAM" id="SSF46785">
    <property type="entry name" value="Winged helix' DNA-binding domain"/>
    <property type="match status" value="1"/>
</dbReference>
<dbReference type="AlphaFoldDB" id="A0A2L0EM36"/>
<dbReference type="InterPro" id="IPR000524">
    <property type="entry name" value="Tscrpt_reg_HTH_GntR"/>
</dbReference>
<dbReference type="InterPro" id="IPR036388">
    <property type="entry name" value="WH-like_DNA-bd_sf"/>
</dbReference>
<dbReference type="Pfam" id="PF00392">
    <property type="entry name" value="GntR"/>
    <property type="match status" value="1"/>
</dbReference>
<evidence type="ECO:0000313" key="7">
    <source>
        <dbReference type="Proteomes" id="UP000238348"/>
    </source>
</evidence>
<protein>
    <recommendedName>
        <fullName evidence="5">HTH gntR-type domain-containing protein</fullName>
    </recommendedName>
</protein>
<evidence type="ECO:0000256" key="2">
    <source>
        <dbReference type="ARBA" id="ARBA00023125"/>
    </source>
</evidence>
<proteinExistence type="predicted"/>
<keyword evidence="3" id="KW-0804">Transcription</keyword>
<sequence>MPQRCAWVVTNEHCVTSTAPSVYSVVSATGVTANVDKLHWHPLAEWHLGNVGSHGQVDIVFARLVNTSAPLSASAAPERAAATRTAIGSRSAMYGGDARRPAPALESGARGAHELLVDHERDRLVVGDLHQDALDAQPFEAGLAGAHARYADPRDPRPGGVRHHRGERALERGERGPLRRVLLDHEAVHGVAALAPDEGLPELELPLGAPLLERREQARPALLERDGDPAVHLAHAAHAVRVRVKIRGVEEIALGEDRRHAGHPSTAAVSLVRSRPAREREGEEPPMPPPPRARRSGPPGTSAPAPPRRAGSPRRCQPPPCQEVGKPPERVLAETHGVSRITIRQAVHKLAAAGLVEVRQGGPTRVRDPAKADARVLELLLRFGGRLRSARANFRRDLEEYSSARSTMAPSSPCRWRSC</sequence>